<dbReference type="GO" id="GO:0005840">
    <property type="term" value="C:ribosome"/>
    <property type="evidence" value="ECO:0007669"/>
    <property type="project" value="UniProtKB-KW"/>
</dbReference>
<evidence type="ECO:0000313" key="3">
    <source>
        <dbReference type="Proteomes" id="UP000325081"/>
    </source>
</evidence>
<organism evidence="2 3">
    <name type="scientific">Striga asiatica</name>
    <name type="common">Asiatic witchweed</name>
    <name type="synonym">Buchnera asiatica</name>
    <dbReference type="NCBI Taxonomy" id="4170"/>
    <lineage>
        <taxon>Eukaryota</taxon>
        <taxon>Viridiplantae</taxon>
        <taxon>Streptophyta</taxon>
        <taxon>Embryophyta</taxon>
        <taxon>Tracheophyta</taxon>
        <taxon>Spermatophyta</taxon>
        <taxon>Magnoliopsida</taxon>
        <taxon>eudicotyledons</taxon>
        <taxon>Gunneridae</taxon>
        <taxon>Pentapetalae</taxon>
        <taxon>asterids</taxon>
        <taxon>lamiids</taxon>
        <taxon>Lamiales</taxon>
        <taxon>Orobanchaceae</taxon>
        <taxon>Buchnereae</taxon>
        <taxon>Striga</taxon>
    </lineage>
</organism>
<dbReference type="Proteomes" id="UP000325081">
    <property type="component" value="Unassembled WGS sequence"/>
</dbReference>
<dbReference type="EMBL" id="BKCP01012737">
    <property type="protein sequence ID" value="GER56664.1"/>
    <property type="molecule type" value="Genomic_DNA"/>
</dbReference>
<dbReference type="AlphaFoldDB" id="A0A5A7RHL1"/>
<proteinExistence type="predicted"/>
<comment type="caution">
    <text evidence="2">The sequence shown here is derived from an EMBL/GenBank/DDBJ whole genome shotgun (WGS) entry which is preliminary data.</text>
</comment>
<sequence length="131" mass="14748">MALCTEHSPTSNSNNYKSQRRKQATNHTLHFPQTKRKHSHHIQFFKESPAPWKKQHDSAKSAMKIPTNDTTTAEVVDSPTPLAPPIVVTPHAQLTTDIIPPKTPDFIMELTMSHDLKARLAELNIILILTP</sequence>
<evidence type="ECO:0000256" key="1">
    <source>
        <dbReference type="SAM" id="MobiDB-lite"/>
    </source>
</evidence>
<evidence type="ECO:0000313" key="2">
    <source>
        <dbReference type="EMBL" id="GER56664.1"/>
    </source>
</evidence>
<keyword evidence="2" id="KW-0687">Ribonucleoprotein</keyword>
<keyword evidence="2" id="KW-0689">Ribosomal protein</keyword>
<name>A0A5A7RHL1_STRAF</name>
<accession>A0A5A7RHL1</accession>
<reference evidence="3" key="1">
    <citation type="journal article" date="2019" name="Curr. Biol.">
        <title>Genome Sequence of Striga asiatica Provides Insight into the Evolution of Plant Parasitism.</title>
        <authorList>
            <person name="Yoshida S."/>
            <person name="Kim S."/>
            <person name="Wafula E.K."/>
            <person name="Tanskanen J."/>
            <person name="Kim Y.M."/>
            <person name="Honaas L."/>
            <person name="Yang Z."/>
            <person name="Spallek T."/>
            <person name="Conn C.E."/>
            <person name="Ichihashi Y."/>
            <person name="Cheong K."/>
            <person name="Cui S."/>
            <person name="Der J.P."/>
            <person name="Gundlach H."/>
            <person name="Jiao Y."/>
            <person name="Hori C."/>
            <person name="Ishida J.K."/>
            <person name="Kasahara H."/>
            <person name="Kiba T."/>
            <person name="Kim M.S."/>
            <person name="Koo N."/>
            <person name="Laohavisit A."/>
            <person name="Lee Y.H."/>
            <person name="Lumba S."/>
            <person name="McCourt P."/>
            <person name="Mortimer J.C."/>
            <person name="Mutuku J.M."/>
            <person name="Nomura T."/>
            <person name="Sasaki-Sekimoto Y."/>
            <person name="Seto Y."/>
            <person name="Wang Y."/>
            <person name="Wakatake T."/>
            <person name="Sakakibara H."/>
            <person name="Demura T."/>
            <person name="Yamaguchi S."/>
            <person name="Yoneyama K."/>
            <person name="Manabe R.I."/>
            <person name="Nelson D.C."/>
            <person name="Schulman A.H."/>
            <person name="Timko M.P."/>
            <person name="dePamphilis C.W."/>
            <person name="Choi D."/>
            <person name="Shirasu K."/>
        </authorList>
    </citation>
    <scope>NUCLEOTIDE SEQUENCE [LARGE SCALE GENOMIC DNA]</scope>
    <source>
        <strain evidence="3">cv. UVA1</strain>
    </source>
</reference>
<protein>
    <submittedName>
        <fullName evidence="2">40S ribosomal protein S7</fullName>
    </submittedName>
</protein>
<feature type="region of interest" description="Disordered" evidence="1">
    <location>
        <begin position="1"/>
        <end position="78"/>
    </location>
</feature>
<feature type="compositionally biased region" description="Basic residues" evidence="1">
    <location>
        <begin position="33"/>
        <end position="43"/>
    </location>
</feature>
<keyword evidence="3" id="KW-1185">Reference proteome</keyword>
<feature type="compositionally biased region" description="Polar residues" evidence="1">
    <location>
        <begin position="7"/>
        <end position="17"/>
    </location>
</feature>
<gene>
    <name evidence="2" type="ORF">STAS_34393</name>
</gene>